<dbReference type="Gene3D" id="3.30.70.1440">
    <property type="entry name" value="Multidrug efflux transporter AcrB pore domain"/>
    <property type="match status" value="1"/>
</dbReference>
<dbReference type="PANTHER" id="PTHR32063:SF33">
    <property type="entry name" value="RND SUPERFAMILY EFFLUX PUMP PERMEASE COMPONENT"/>
    <property type="match status" value="1"/>
</dbReference>
<dbReference type="SUPFAM" id="SSF82866">
    <property type="entry name" value="Multidrug efflux transporter AcrB transmembrane domain"/>
    <property type="match status" value="2"/>
</dbReference>
<feature type="transmembrane region" description="Helical" evidence="1">
    <location>
        <begin position="436"/>
        <end position="458"/>
    </location>
</feature>
<feature type="transmembrane region" description="Helical" evidence="1">
    <location>
        <begin position="386"/>
        <end position="406"/>
    </location>
</feature>
<dbReference type="Gene3D" id="3.30.70.1430">
    <property type="entry name" value="Multidrug efflux transporter AcrB pore domain"/>
    <property type="match status" value="2"/>
</dbReference>
<protein>
    <submittedName>
        <fullName evidence="2">Multidrug efflux pump subunit AcrB</fullName>
    </submittedName>
</protein>
<evidence type="ECO:0000313" key="3">
    <source>
        <dbReference type="Proteomes" id="UP000245708"/>
    </source>
</evidence>
<proteinExistence type="predicted"/>
<evidence type="ECO:0000313" key="2">
    <source>
        <dbReference type="EMBL" id="PWK59876.1"/>
    </source>
</evidence>
<accession>A0A316GKD7</accession>
<comment type="caution">
    <text evidence="2">The sequence shown here is derived from an EMBL/GenBank/DDBJ whole genome shotgun (WGS) entry which is preliminary data.</text>
</comment>
<keyword evidence="1" id="KW-0472">Membrane</keyword>
<keyword evidence="1" id="KW-0812">Transmembrane</keyword>
<dbReference type="RefSeq" id="WP_109668981.1">
    <property type="nucleotide sequence ID" value="NZ_QGGW01000006.1"/>
</dbReference>
<keyword evidence="1" id="KW-1133">Transmembrane helix</keyword>
<dbReference type="Gene3D" id="3.30.2090.10">
    <property type="entry name" value="Multidrug efflux transporter AcrB TolC docking domain, DN and DC subdomains"/>
    <property type="match status" value="2"/>
</dbReference>
<feature type="transmembrane region" description="Helical" evidence="1">
    <location>
        <begin position="21"/>
        <end position="40"/>
    </location>
</feature>
<sequence length="1127" mass="119212">MRSLPPGGAGILSYFTRHRTAANLLLVMMVVGGLAAIPQMRAQFFPDVISDDVTITVAWDGAGAEDVDEAIVAVLEPVLLAVPGVAGSEATSREGRASLSLEFDPGWDMARAADEVQAALDAVRDLPEDAEDPEIRRGSWSDRVTDVVITGPVAPEQLGRFADEFVARLFEVGVTRATIRGVAAPQTVVEVPSAALVRHDVSMAEIAAVIAAAASTAPAGDVDGANARIRTGSAQRSAAEIAALTLRSTADGSTLTIGDVALVRSEGIDRERAYFVGESPAISVRVDRSEDGDAIAIQALVEQVAAALQTTLPAGTTIELIRTQSEAISGRLNILLDNALTGLLLVVALLFLFLNARTAFWVAAGIPVALIAAIGLMWVAGLTINMISLFALIITLGIVVDDAIVVGEHADYRARHLGESPVVAAETAARRMAAPVFSATITTVLAFAALTVIGGRFGSIIADIPFTVIVVLIASLVECFLILPNHMAHALAHSAKEHWYDWPSRVVNRGFDWVKARLFRPAMRLVIAARYPVLAAMVLILATQVASVIRGDVTWRFFNAPELSSVSGNFAMLDGATREDSMAMVREMQRATEAVAARYEAEHGVNPLVYVLAEVGGNTGPGLSGVDNKDADLLGSIAIELIDADLRPYSAFAFVSDLQDEVRQLPMSEVVSFRGFRGGPGGDAIDVQIFGADTATLKEAALSLQTQLARFPEVSGLQDSMAFDREELSLMLTPQGEALGFDIGSLGRVLRDRLGGIEAATYPDGPRTASIRVELPEGELTADFLDRTLLRSSSGQYVPLADIVTVTARQGFSSIQRENGVRLISVTGDLSEDDPARATEIMAELSQVIIPQIEERYGVATRLSGLAEQEREFLSDAMTGFLLCLIGIYLVLAWVFASWTRPMVVMAIIPFGLVGAIYGHILWDVPLSMFTVVGLIGMTGIIINDSIVLVTTIDEYAEERGLIPAIIDGASDRLRPVLLTTLTTVLGLAPLLYERSQDAQFLKPTVITLVYGLGFGMVIVLLVVPAIVAMQQDFGKQITALRRALGSMSRQKGVAMGIGGLGLALAALFAASLGSAIVTGSMAGPLAGIGPGMGAAFGVFVAGAALICVIGWLVAAGAMAFRQRRAA</sequence>
<dbReference type="InterPro" id="IPR001036">
    <property type="entry name" value="Acrflvin-R"/>
</dbReference>
<dbReference type="Pfam" id="PF00873">
    <property type="entry name" value="ACR_tran"/>
    <property type="match status" value="1"/>
</dbReference>
<feature type="transmembrane region" description="Helical" evidence="1">
    <location>
        <begin position="1005"/>
        <end position="1032"/>
    </location>
</feature>
<dbReference type="InterPro" id="IPR027463">
    <property type="entry name" value="AcrB_DN_DC_subdom"/>
</dbReference>
<dbReference type="EMBL" id="QGGW01000006">
    <property type="protein sequence ID" value="PWK59876.1"/>
    <property type="molecule type" value="Genomic_DNA"/>
</dbReference>
<evidence type="ECO:0000256" key="1">
    <source>
        <dbReference type="SAM" id="Phobius"/>
    </source>
</evidence>
<feature type="transmembrane region" description="Helical" evidence="1">
    <location>
        <begin position="974"/>
        <end position="993"/>
    </location>
</feature>
<dbReference type="GO" id="GO:0042910">
    <property type="term" value="F:xenobiotic transmembrane transporter activity"/>
    <property type="evidence" value="ECO:0007669"/>
    <property type="project" value="TreeGrafter"/>
</dbReference>
<feature type="transmembrane region" description="Helical" evidence="1">
    <location>
        <begin position="525"/>
        <end position="549"/>
    </location>
</feature>
<dbReference type="Gene3D" id="3.30.70.1320">
    <property type="entry name" value="Multidrug efflux transporter AcrB pore domain like"/>
    <property type="match status" value="1"/>
</dbReference>
<feature type="transmembrane region" description="Helical" evidence="1">
    <location>
        <begin position="929"/>
        <end position="953"/>
    </location>
</feature>
<feature type="transmembrane region" description="Helical" evidence="1">
    <location>
        <begin position="464"/>
        <end position="483"/>
    </location>
</feature>
<dbReference type="Proteomes" id="UP000245708">
    <property type="component" value="Unassembled WGS sequence"/>
</dbReference>
<dbReference type="AlphaFoldDB" id="A0A316GKD7"/>
<gene>
    <name evidence="2" type="ORF">C7455_106164</name>
</gene>
<name>A0A316GKD7_9RHOB</name>
<feature type="transmembrane region" description="Helical" evidence="1">
    <location>
        <begin position="332"/>
        <end position="353"/>
    </location>
</feature>
<reference evidence="2 3" key="1">
    <citation type="submission" date="2018-05" db="EMBL/GenBank/DDBJ databases">
        <title>Genomic Encyclopedia of Type Strains, Phase IV (KMG-IV): sequencing the most valuable type-strain genomes for metagenomic binning, comparative biology and taxonomic classification.</title>
        <authorList>
            <person name="Goeker M."/>
        </authorList>
    </citation>
    <scope>NUCLEOTIDE SEQUENCE [LARGE SCALE GENOMIC DNA]</scope>
    <source>
        <strain evidence="2 3">DSM 16097</strain>
    </source>
</reference>
<feature type="transmembrane region" description="Helical" evidence="1">
    <location>
        <begin position="360"/>
        <end position="380"/>
    </location>
</feature>
<feature type="transmembrane region" description="Helical" evidence="1">
    <location>
        <begin position="1097"/>
        <end position="1121"/>
    </location>
</feature>
<organism evidence="2 3">
    <name type="scientific">Roseicyclus mahoneyensis</name>
    <dbReference type="NCBI Taxonomy" id="164332"/>
    <lineage>
        <taxon>Bacteria</taxon>
        <taxon>Pseudomonadati</taxon>
        <taxon>Pseudomonadota</taxon>
        <taxon>Alphaproteobacteria</taxon>
        <taxon>Rhodobacterales</taxon>
        <taxon>Roseobacteraceae</taxon>
        <taxon>Roseicyclus</taxon>
    </lineage>
</organism>
<keyword evidence="3" id="KW-1185">Reference proteome</keyword>
<dbReference type="PRINTS" id="PR00702">
    <property type="entry name" value="ACRIFLAVINRP"/>
</dbReference>
<dbReference type="SUPFAM" id="SSF82714">
    <property type="entry name" value="Multidrug efflux transporter AcrB TolC docking domain, DN and DC subdomains"/>
    <property type="match status" value="2"/>
</dbReference>
<dbReference type="OrthoDB" id="174266at2"/>
<dbReference type="SUPFAM" id="SSF82693">
    <property type="entry name" value="Multidrug efflux transporter AcrB pore domain, PN1, PN2, PC1 and PC2 subdomains"/>
    <property type="match status" value="1"/>
</dbReference>
<feature type="transmembrane region" description="Helical" evidence="1">
    <location>
        <begin position="1053"/>
        <end position="1077"/>
    </location>
</feature>
<feature type="transmembrane region" description="Helical" evidence="1">
    <location>
        <begin position="904"/>
        <end position="923"/>
    </location>
</feature>
<dbReference type="PANTHER" id="PTHR32063">
    <property type="match status" value="1"/>
</dbReference>
<feature type="transmembrane region" description="Helical" evidence="1">
    <location>
        <begin position="877"/>
        <end position="897"/>
    </location>
</feature>
<dbReference type="GO" id="GO:0005886">
    <property type="term" value="C:plasma membrane"/>
    <property type="evidence" value="ECO:0007669"/>
    <property type="project" value="TreeGrafter"/>
</dbReference>
<dbReference type="Gene3D" id="1.20.1640.10">
    <property type="entry name" value="Multidrug efflux transporter AcrB transmembrane domain"/>
    <property type="match status" value="2"/>
</dbReference>